<organism evidence="3 4">
    <name type="scientific">Planktothrix mougeotii LEGE 06226</name>
    <dbReference type="NCBI Taxonomy" id="1828728"/>
    <lineage>
        <taxon>Bacteria</taxon>
        <taxon>Bacillati</taxon>
        <taxon>Cyanobacteriota</taxon>
        <taxon>Cyanophyceae</taxon>
        <taxon>Oscillatoriophycideae</taxon>
        <taxon>Oscillatoriales</taxon>
        <taxon>Microcoleaceae</taxon>
        <taxon>Planktothrix</taxon>
    </lineage>
</organism>
<keyword evidence="4" id="KW-1185">Reference proteome</keyword>
<evidence type="ECO:0000256" key="2">
    <source>
        <dbReference type="ARBA" id="ARBA00023002"/>
    </source>
</evidence>
<sequence length="260" mass="27663">MLLKDKVAVISGAGSGMGQATALLLAKEGAKVATLDRTPAKSQQTVNQIKQAGGEAMMTVADISHPEQVQQSMDKIAETWGKIDIVFANAGINGVWAPLDDISPEEWKTTISINLDGTFYTLKYALPYLKKQGGSVVITSSVNGTRMFSNSGATAYASTKAAQVAFAKMTALELAKYKIRVNVICPGAITTEIDQNTEREDLEEAQEPVEFPEGKIPLTDGQPGTSEQVAQLVLFLVSDASSHITGTEVWIDGGQSLLQG</sequence>
<dbReference type="InterPro" id="IPR002347">
    <property type="entry name" value="SDR_fam"/>
</dbReference>
<dbReference type="InterPro" id="IPR036291">
    <property type="entry name" value="NAD(P)-bd_dom_sf"/>
</dbReference>
<evidence type="ECO:0000313" key="3">
    <source>
        <dbReference type="EMBL" id="MBE9144509.1"/>
    </source>
</evidence>
<dbReference type="SUPFAM" id="SSF51735">
    <property type="entry name" value="NAD(P)-binding Rossmann-fold domains"/>
    <property type="match status" value="1"/>
</dbReference>
<proteinExistence type="inferred from homology"/>
<dbReference type="NCBIfam" id="NF004203">
    <property type="entry name" value="PRK05653.2-4"/>
    <property type="match status" value="1"/>
</dbReference>
<evidence type="ECO:0000313" key="4">
    <source>
        <dbReference type="Proteomes" id="UP000640725"/>
    </source>
</evidence>
<comment type="similarity">
    <text evidence="1">Belongs to the short-chain dehydrogenases/reductases (SDR) family.</text>
</comment>
<dbReference type="PRINTS" id="PR00081">
    <property type="entry name" value="GDHRDH"/>
</dbReference>
<dbReference type="EMBL" id="JADEWU010000033">
    <property type="protein sequence ID" value="MBE9144509.1"/>
    <property type="molecule type" value="Genomic_DNA"/>
</dbReference>
<dbReference type="PANTHER" id="PTHR24321">
    <property type="entry name" value="DEHYDROGENASES, SHORT CHAIN"/>
    <property type="match status" value="1"/>
</dbReference>
<dbReference type="Proteomes" id="UP000640725">
    <property type="component" value="Unassembled WGS sequence"/>
</dbReference>
<evidence type="ECO:0000256" key="1">
    <source>
        <dbReference type="ARBA" id="ARBA00006484"/>
    </source>
</evidence>
<dbReference type="CDD" id="cd05233">
    <property type="entry name" value="SDR_c"/>
    <property type="match status" value="1"/>
</dbReference>
<dbReference type="Pfam" id="PF13561">
    <property type="entry name" value="adh_short_C2"/>
    <property type="match status" value="1"/>
</dbReference>
<keyword evidence="2" id="KW-0560">Oxidoreductase</keyword>
<name>A0ABR9UG18_9CYAN</name>
<dbReference type="RefSeq" id="WP_193869980.1">
    <property type="nucleotide sequence ID" value="NZ_JADEWU010000033.1"/>
</dbReference>
<dbReference type="Gene3D" id="3.40.50.720">
    <property type="entry name" value="NAD(P)-binding Rossmann-like Domain"/>
    <property type="match status" value="1"/>
</dbReference>
<accession>A0ABR9UG18</accession>
<dbReference type="PANTHER" id="PTHR24321:SF8">
    <property type="entry name" value="ESTRADIOL 17-BETA-DEHYDROGENASE 8-RELATED"/>
    <property type="match status" value="1"/>
</dbReference>
<gene>
    <name evidence="3" type="ORF">IQ236_14955</name>
</gene>
<protein>
    <submittedName>
        <fullName evidence="3">SDR family oxidoreductase</fullName>
    </submittedName>
</protein>
<dbReference type="PRINTS" id="PR00080">
    <property type="entry name" value="SDRFAMILY"/>
</dbReference>
<comment type="caution">
    <text evidence="3">The sequence shown here is derived from an EMBL/GenBank/DDBJ whole genome shotgun (WGS) entry which is preliminary data.</text>
</comment>
<reference evidence="3 4" key="1">
    <citation type="submission" date="2020-10" db="EMBL/GenBank/DDBJ databases">
        <authorList>
            <person name="Castelo-Branco R."/>
            <person name="Eusebio N."/>
            <person name="Adriana R."/>
            <person name="Vieira A."/>
            <person name="Brugerolle De Fraissinette N."/>
            <person name="Rezende De Castro R."/>
            <person name="Schneider M.P."/>
            <person name="Vasconcelos V."/>
            <person name="Leao P.N."/>
        </authorList>
    </citation>
    <scope>NUCLEOTIDE SEQUENCE [LARGE SCALE GENOMIC DNA]</scope>
    <source>
        <strain evidence="3 4">LEGE 06226</strain>
    </source>
</reference>